<dbReference type="OrthoDB" id="7630456at2"/>
<keyword evidence="2" id="KW-1185">Reference proteome</keyword>
<evidence type="ECO:0000313" key="2">
    <source>
        <dbReference type="Proteomes" id="UP000321062"/>
    </source>
</evidence>
<dbReference type="KEGG" id="yti:FNA67_06555"/>
<accession>A0A5B9DKN4</accession>
<gene>
    <name evidence="1" type="ORF">FNA67_06555</name>
</gene>
<dbReference type="AlphaFoldDB" id="A0A5B9DKN4"/>
<reference evidence="1 2" key="1">
    <citation type="journal article" date="2015" name="Int. J. Syst. Evol. Microbiol.">
        <title>Youhaiella tibetensis gen. nov., sp. nov., isolated from subsurface sediment.</title>
        <authorList>
            <person name="Wang Y.X."/>
            <person name="Huang F.Q."/>
            <person name="Nogi Y."/>
            <person name="Pang S.J."/>
            <person name="Wang P.K."/>
            <person name="Lv J."/>
        </authorList>
    </citation>
    <scope>NUCLEOTIDE SEQUENCE [LARGE SCALE GENOMIC DNA]</scope>
    <source>
        <strain evidence="2">fig4</strain>
    </source>
</reference>
<dbReference type="Pfam" id="PF11367">
    <property type="entry name" value="Tail_completion_gp17"/>
    <property type="match status" value="1"/>
</dbReference>
<dbReference type="Proteomes" id="UP000321062">
    <property type="component" value="Chromosome"/>
</dbReference>
<evidence type="ECO:0000313" key="1">
    <source>
        <dbReference type="EMBL" id="QEE19851.1"/>
    </source>
</evidence>
<dbReference type="Gene3D" id="3.30.2000.30">
    <property type="match status" value="1"/>
</dbReference>
<organism evidence="1 2">
    <name type="scientific">Paradevosia tibetensis</name>
    <dbReference type="NCBI Taxonomy" id="1447062"/>
    <lineage>
        <taxon>Bacteria</taxon>
        <taxon>Pseudomonadati</taxon>
        <taxon>Pseudomonadota</taxon>
        <taxon>Alphaproteobacteria</taxon>
        <taxon>Hyphomicrobiales</taxon>
        <taxon>Devosiaceae</taxon>
        <taxon>Paradevosia</taxon>
    </lineage>
</organism>
<name>A0A5B9DKN4_9HYPH</name>
<proteinExistence type="predicted"/>
<dbReference type="EMBL" id="CP041690">
    <property type="protein sequence ID" value="QEE19851.1"/>
    <property type="molecule type" value="Genomic_DNA"/>
</dbReference>
<dbReference type="RefSeq" id="WP_147655461.1">
    <property type="nucleotide sequence ID" value="NZ_BMFM01000001.1"/>
</dbReference>
<dbReference type="InterPro" id="IPR053745">
    <property type="entry name" value="Viral_Tail_Comp_sf"/>
</dbReference>
<dbReference type="InterPro" id="IPR021508">
    <property type="entry name" value="Gp17-like"/>
</dbReference>
<protein>
    <submittedName>
        <fullName evidence="1">DUF3168 domain-containing protein</fullName>
    </submittedName>
</protein>
<sequence>MTHPITSLQSALVTALRADAGLTALIGVDAIFDAPPVGNTGSYIVVARHDMRPRDGDLMPGNEHRMLLHIWHADPSRKAALEIAERVAALVFDADLDDADLVVTHRRHEGTETTIDKDTGRARAALALRFFSEPTS</sequence>